<dbReference type="InterPro" id="IPR025110">
    <property type="entry name" value="AMP-bd_C"/>
</dbReference>
<accession>A0ABS4LI49</accession>
<dbReference type="InterPro" id="IPR023213">
    <property type="entry name" value="CAT-like_dom_sf"/>
</dbReference>
<dbReference type="InterPro" id="IPR009081">
    <property type="entry name" value="PP-bd_ACP"/>
</dbReference>
<feature type="domain" description="Carrier" evidence="4">
    <location>
        <begin position="159"/>
        <end position="234"/>
    </location>
</feature>
<dbReference type="InterPro" id="IPR020806">
    <property type="entry name" value="PKS_PP-bd"/>
</dbReference>
<dbReference type="Pfam" id="PF00668">
    <property type="entry name" value="Condensation"/>
    <property type="match status" value="1"/>
</dbReference>
<dbReference type="InterPro" id="IPR036736">
    <property type="entry name" value="ACP-like_sf"/>
</dbReference>
<dbReference type="SUPFAM" id="SSF52777">
    <property type="entry name" value="CoA-dependent acyltransferases"/>
    <property type="match status" value="2"/>
</dbReference>
<gene>
    <name evidence="5" type="ORF">J2Z77_007670</name>
</gene>
<dbReference type="PANTHER" id="PTHR45527">
    <property type="entry name" value="NONRIBOSOMAL PEPTIDE SYNTHETASE"/>
    <property type="match status" value="1"/>
</dbReference>
<dbReference type="SUPFAM" id="SSF47336">
    <property type="entry name" value="ACP-like"/>
    <property type="match status" value="1"/>
</dbReference>
<evidence type="ECO:0000256" key="2">
    <source>
        <dbReference type="ARBA" id="ARBA00022450"/>
    </source>
</evidence>
<evidence type="ECO:0000313" key="6">
    <source>
        <dbReference type="Proteomes" id="UP001519310"/>
    </source>
</evidence>
<dbReference type="InterPro" id="IPR001242">
    <property type="entry name" value="Condensation_dom"/>
</dbReference>
<reference evidence="5 6" key="1">
    <citation type="submission" date="2021-03" db="EMBL/GenBank/DDBJ databases">
        <title>Genomic Encyclopedia of Type Strains, Phase IV (KMG-IV): sequencing the most valuable type-strain genomes for metagenomic binning, comparative biology and taxonomic classification.</title>
        <authorList>
            <person name="Goeker M."/>
        </authorList>
    </citation>
    <scope>NUCLEOTIDE SEQUENCE [LARGE SCALE GENOMIC DNA]</scope>
    <source>
        <strain evidence="5 6">DSM 40526</strain>
    </source>
</reference>
<keyword evidence="6" id="KW-1185">Reference proteome</keyword>
<comment type="caution">
    <text evidence="5">The sequence shown here is derived from an EMBL/GenBank/DDBJ whole genome shotgun (WGS) entry which is preliminary data.</text>
</comment>
<dbReference type="InterPro" id="IPR045851">
    <property type="entry name" value="AMP-bd_C_sf"/>
</dbReference>
<keyword evidence="2" id="KW-0596">Phosphopantetheine</keyword>
<dbReference type="Gene3D" id="3.30.559.30">
    <property type="entry name" value="Nonribosomal peptide synthetase, condensation domain"/>
    <property type="match status" value="1"/>
</dbReference>
<dbReference type="Gene3D" id="1.10.1200.10">
    <property type="entry name" value="ACP-like"/>
    <property type="match status" value="1"/>
</dbReference>
<dbReference type="PROSITE" id="PS50075">
    <property type="entry name" value="CARRIER"/>
    <property type="match status" value="1"/>
</dbReference>
<name>A0ABS4LI49_STRAV</name>
<dbReference type="InterPro" id="IPR006162">
    <property type="entry name" value="Ppantetheine_attach_site"/>
</dbReference>
<feature type="non-terminal residue" evidence="5">
    <location>
        <position position="741"/>
    </location>
</feature>
<evidence type="ECO:0000256" key="1">
    <source>
        <dbReference type="ARBA" id="ARBA00001957"/>
    </source>
</evidence>
<dbReference type="CDD" id="cd19540">
    <property type="entry name" value="LCL_NRPS-like"/>
    <property type="match status" value="1"/>
</dbReference>
<dbReference type="RefSeq" id="WP_209468475.1">
    <property type="nucleotide sequence ID" value="NZ_JAGGLQ010000039.1"/>
</dbReference>
<dbReference type="SUPFAM" id="SSF56801">
    <property type="entry name" value="Acetyl-CoA synthetase-like"/>
    <property type="match status" value="1"/>
</dbReference>
<dbReference type="Gene3D" id="3.30.559.10">
    <property type="entry name" value="Chloramphenicol acetyltransferase-like domain"/>
    <property type="match status" value="1"/>
</dbReference>
<evidence type="ECO:0000313" key="5">
    <source>
        <dbReference type="EMBL" id="MBP2041807.1"/>
    </source>
</evidence>
<organism evidence="5 6">
    <name type="scientific">Streptomyces avidinii</name>
    <dbReference type="NCBI Taxonomy" id="1895"/>
    <lineage>
        <taxon>Bacteria</taxon>
        <taxon>Bacillati</taxon>
        <taxon>Actinomycetota</taxon>
        <taxon>Actinomycetes</taxon>
        <taxon>Kitasatosporales</taxon>
        <taxon>Streptomycetaceae</taxon>
        <taxon>Streptomyces</taxon>
    </lineage>
</organism>
<feature type="non-terminal residue" evidence="5">
    <location>
        <position position="1"/>
    </location>
</feature>
<dbReference type="EMBL" id="JAGGLQ010000039">
    <property type="protein sequence ID" value="MBP2041807.1"/>
    <property type="molecule type" value="Genomic_DNA"/>
</dbReference>
<dbReference type="Pfam" id="PF13193">
    <property type="entry name" value="AMP-binding_C"/>
    <property type="match status" value="1"/>
</dbReference>
<comment type="cofactor">
    <cofactor evidence="1">
        <name>pantetheine 4'-phosphate</name>
        <dbReference type="ChEBI" id="CHEBI:47942"/>
    </cofactor>
</comment>
<proteinExistence type="predicted"/>
<dbReference type="SMART" id="SM00823">
    <property type="entry name" value="PKS_PP"/>
    <property type="match status" value="1"/>
</dbReference>
<keyword evidence="3" id="KW-0597">Phosphoprotein</keyword>
<sequence length="741" mass="80471">GYVKRTALTAERFVANPFEPGLRMYRTGDRARWTEDGRVVFQGRADDQVKIRGYRVEPGEVQVAVTAHPLVAQAAVVAREDVPGDTRLVAYAVPMDEDGDLDGLPSAVREFMARRLPEHMVPAAVVVLDALPLTSNGKLDRKALPAPEYGVTTAGSGRRAANLREELLCLAFADVLGLENVGVDDDFFELGGHSLLAVRLVSRIRTVLGIETEIRTLFEEPTVAQLAARLAGAESARAPLTRMDRPERLPLSYGQQRLWFINQLEDASASYNIPVVLHLSGEIDREALDAAFRDVIERHAVLRTVFPVVDGEPYQRILGLDELDWEVTTVAVAAADLQDEVEKTAAYPFDLTSEVPIRASLFEAGEGTDPVLAVVLHHIARDGWSTALLTRDFSLAYAARSTGRAPEWTPLPVQYADYAIWQRDLLGDEERPDSLISRQIDYWKHTLSGIPEELDLPFDKNRPATSSQQGHSVQLEVPADVHARLAEVARAEGATMFMVLQSALAVLLNRLGAGTDIPIGTANAGRTDEALDDLVGFFINTLVIRTDLSGDPTFADVLARAREAGLSAFAHQEVPFEKLVEQLAPSRSMARHPLFQVSLTLQNNKEAELDLAGARMTDAPTSTVWAKYDVQVGLGERRDAEGAPAGLHGGIIGSADLFEPASVELFAQRLVRVLAAVAADPRVPLSAVDILDGDERRRVVTEWNATEVDLGSGLVPGLFGARVVGAPDAVAVVADGVEVSF</sequence>
<dbReference type="Pfam" id="PF00550">
    <property type="entry name" value="PP-binding"/>
    <property type="match status" value="1"/>
</dbReference>
<evidence type="ECO:0000256" key="3">
    <source>
        <dbReference type="ARBA" id="ARBA00022553"/>
    </source>
</evidence>
<dbReference type="Proteomes" id="UP001519310">
    <property type="component" value="Unassembled WGS sequence"/>
</dbReference>
<dbReference type="Gene3D" id="2.30.38.10">
    <property type="entry name" value="Luciferase, Domain 3"/>
    <property type="match status" value="1"/>
</dbReference>
<evidence type="ECO:0000259" key="4">
    <source>
        <dbReference type="PROSITE" id="PS50075"/>
    </source>
</evidence>
<protein>
    <submittedName>
        <fullName evidence="5">Acyl carrier protein</fullName>
    </submittedName>
</protein>
<dbReference type="PROSITE" id="PS00012">
    <property type="entry name" value="PHOSPHOPANTETHEINE"/>
    <property type="match status" value="1"/>
</dbReference>
<dbReference type="PANTHER" id="PTHR45527:SF1">
    <property type="entry name" value="FATTY ACID SYNTHASE"/>
    <property type="match status" value="1"/>
</dbReference>
<dbReference type="Gene3D" id="3.30.300.30">
    <property type="match status" value="1"/>
</dbReference>